<evidence type="ECO:0000313" key="6">
    <source>
        <dbReference type="Proteomes" id="UP000001519"/>
    </source>
</evidence>
<organism evidence="5 6">
    <name type="scientific">Gorilla gorilla gorilla</name>
    <name type="common">Western lowland gorilla</name>
    <dbReference type="NCBI Taxonomy" id="9595"/>
    <lineage>
        <taxon>Eukaryota</taxon>
        <taxon>Metazoa</taxon>
        <taxon>Chordata</taxon>
        <taxon>Craniata</taxon>
        <taxon>Vertebrata</taxon>
        <taxon>Euteleostomi</taxon>
        <taxon>Mammalia</taxon>
        <taxon>Eutheria</taxon>
        <taxon>Euarchontoglires</taxon>
        <taxon>Primates</taxon>
        <taxon>Haplorrhini</taxon>
        <taxon>Catarrhini</taxon>
        <taxon>Hominidae</taxon>
        <taxon>Gorilla</taxon>
    </lineage>
</organism>
<dbReference type="GO" id="GO:0007339">
    <property type="term" value="P:binding of sperm to zona pellucida"/>
    <property type="evidence" value="ECO:0007669"/>
    <property type="project" value="UniProtKB-UniRule"/>
</dbReference>
<sequence>MELSYRLFICLLLWGSTELCYPQPLWLLQGGASRPETSVQPVLVECQEATLMVMVSKDLFGTGKLIRAADLTLGPEACEPLVSMDTEDVVRFEVGLHECGNSMQVTDDALVYSTFLLHDPRPVGNLSIVRTNRAEIPIECRYPIYITCHLKVTLAEQDPDELNKACFFSKPSNSWFPVEGPADICQCCNKGDCGTPSHSRRQPHVVSQWSRSASRNRRHVTEEADVTVGPLIFLDRSGDHEVEQWALPSDTSVVLLGVGLAVVVSLTLTAVILVLTRRCRTASHPVSASE</sequence>
<name>G3QRS4_GORGO</name>
<dbReference type="InterPro" id="IPR001507">
    <property type="entry name" value="ZP_dom"/>
</dbReference>
<dbReference type="SMART" id="SM00241">
    <property type="entry name" value="ZP"/>
    <property type="match status" value="1"/>
</dbReference>
<keyword evidence="3" id="KW-0272">Extracellular matrix</keyword>
<dbReference type="PANTHER" id="PTHR11576:SF2">
    <property type="entry name" value="ZONA PELLUCIDA SPERM-BINDING PROTEIN 3"/>
    <property type="match status" value="1"/>
</dbReference>
<dbReference type="AlphaFoldDB" id="G3QRS4"/>
<dbReference type="eggNOG" id="ENOG502QSZF">
    <property type="taxonomic scope" value="Eukaryota"/>
</dbReference>
<dbReference type="GO" id="GO:0005886">
    <property type="term" value="C:plasma membrane"/>
    <property type="evidence" value="ECO:0007669"/>
    <property type="project" value="UniProtKB-SubCell"/>
</dbReference>
<dbReference type="EMBL" id="CABD030052901">
    <property type="status" value="NOT_ANNOTATED_CDS"/>
    <property type="molecule type" value="Genomic_DNA"/>
</dbReference>
<keyword evidence="3" id="KW-1015">Disulfide bond</keyword>
<dbReference type="HOGENOM" id="CLU_047091_1_1_1"/>
<dbReference type="GO" id="GO:0035803">
    <property type="term" value="P:egg coat formation"/>
    <property type="evidence" value="ECO:0007669"/>
    <property type="project" value="UniProtKB-UniRule"/>
</dbReference>
<dbReference type="STRING" id="9593.ENSGGOP00000005337"/>
<feature type="chain" id="PRO_5025718984" description="Zona pellucida sperm-binding protein 3" evidence="3">
    <location>
        <begin position="23"/>
        <end position="290"/>
    </location>
</feature>
<dbReference type="PROSITE" id="PS51034">
    <property type="entry name" value="ZP_2"/>
    <property type="match status" value="1"/>
</dbReference>
<protein>
    <recommendedName>
        <fullName evidence="3">Zona pellucida sperm-binding protein 3</fullName>
    </recommendedName>
</protein>
<comment type="function">
    <text evidence="1 3">Component of the zona pellucida, an extracellular matrix surrounding oocytes which mediates sperm binding, induction of the acrosome reaction and prevents post-fertilization polyspermy. The zona pellucida is composed of 3 to 4 glycoproteins, ZP1, ZP2, ZP3, and ZP4. ZP3 is essential for sperm binding and zona matrix formation.</text>
</comment>
<keyword evidence="3" id="KW-1003">Cell membrane</keyword>
<keyword evidence="3" id="KW-0732">Signal</keyword>
<dbReference type="Proteomes" id="UP000001519">
    <property type="component" value="Chromosome 7"/>
</dbReference>
<feature type="signal peptide" evidence="3">
    <location>
        <begin position="1"/>
        <end position="22"/>
    </location>
</feature>
<evidence type="ECO:0000256" key="1">
    <source>
        <dbReference type="ARBA" id="ARBA00003205"/>
    </source>
</evidence>
<keyword evidence="3" id="KW-0964">Secreted</keyword>
<dbReference type="GO" id="GO:0035805">
    <property type="term" value="C:egg coat"/>
    <property type="evidence" value="ECO:0007669"/>
    <property type="project" value="UniProtKB-SubCell"/>
</dbReference>
<dbReference type="FunFam" id="2.60.40.3210:FF:000001">
    <property type="entry name" value="Zona pellucida sperm-binding protein 3"/>
    <property type="match status" value="1"/>
</dbReference>
<proteinExistence type="inferred from homology"/>
<comment type="PTM">
    <text evidence="3">Proteolytically cleaved before the transmembrane segment to yield the secreted ectodomain incorporated in the zona pellucida.</text>
</comment>
<reference evidence="6" key="1">
    <citation type="submission" date="2011-05" db="EMBL/GenBank/DDBJ databases">
        <title>Insights into the evolution of the great apes provided by the gorilla genome.</title>
        <authorList>
            <person name="Scally A."/>
        </authorList>
    </citation>
    <scope>NUCLEOTIDE SEQUENCE [LARGE SCALE GENOMIC DNA]</scope>
</reference>
<comment type="domain">
    <text evidence="3">The ZP domain is involved in the polymerization of the ZP proteins to form the zona pellucida.</text>
</comment>
<dbReference type="InterPro" id="IPR048290">
    <property type="entry name" value="ZP_chr"/>
</dbReference>
<accession>G3QRS4</accession>
<dbReference type="InterPro" id="IPR055356">
    <property type="entry name" value="ZP-N"/>
</dbReference>
<dbReference type="Ensembl" id="ENSGGOT00000005478.3">
    <property type="protein sequence ID" value="ENSGGOP00000005337.3"/>
    <property type="gene ID" value="ENSGGOG00000005450.3"/>
</dbReference>
<dbReference type="GO" id="GO:2000344">
    <property type="term" value="P:positive regulation of acrosome reaction"/>
    <property type="evidence" value="ECO:0007669"/>
    <property type="project" value="UniProtKB-UniRule"/>
</dbReference>
<dbReference type="PANTHER" id="PTHR11576">
    <property type="entry name" value="ZONA PELLUCIDA SPERM-BINDING PROTEIN 3"/>
    <property type="match status" value="1"/>
</dbReference>
<dbReference type="InParanoid" id="G3QRS4"/>
<evidence type="ECO:0000256" key="3">
    <source>
        <dbReference type="RuleBase" id="RU367066"/>
    </source>
</evidence>
<keyword evidence="3" id="KW-0165">Cleavage on pair of basic residues</keyword>
<feature type="transmembrane region" description="Helical" evidence="3">
    <location>
        <begin position="253"/>
        <end position="275"/>
    </location>
</feature>
<dbReference type="GO" id="GO:0035804">
    <property type="term" value="F:structural constituent of egg coat"/>
    <property type="evidence" value="ECO:0007669"/>
    <property type="project" value="UniProtKB-UniRule"/>
</dbReference>
<keyword evidence="3" id="KW-0472">Membrane</keyword>
<keyword evidence="6" id="KW-1185">Reference proteome</keyword>
<dbReference type="OMA" id="HECGNGM"/>
<dbReference type="FunCoup" id="G3QRS4">
    <property type="interactions" value="299"/>
</dbReference>
<dbReference type="EMBL" id="CABD030052899">
    <property type="status" value="NOT_ANNOTATED_CDS"/>
    <property type="molecule type" value="Genomic_DNA"/>
</dbReference>
<keyword evidence="3" id="KW-1133">Transmembrane helix</keyword>
<reference evidence="5 6" key="2">
    <citation type="journal article" date="2012" name="Nature">
        <title>Insights into hominid evolution from the gorilla genome sequence.</title>
        <authorList>
            <person name="Scally A."/>
            <person name="Dutheil J.Y."/>
            <person name="Hillier L.W."/>
            <person name="Jordan G.E."/>
            <person name="Goodhead I."/>
            <person name="Herrero J."/>
            <person name="Hobolth A."/>
            <person name="Lappalainen T."/>
            <person name="Mailund T."/>
            <person name="Marques-Bonet T."/>
            <person name="McCarthy S."/>
            <person name="Montgomery S.H."/>
            <person name="Schwalie P.C."/>
            <person name="Tang Y.A."/>
            <person name="Ward M.C."/>
            <person name="Xue Y."/>
            <person name="Yngvadottir B."/>
            <person name="Alkan C."/>
            <person name="Andersen L.N."/>
            <person name="Ayub Q."/>
            <person name="Ball E.V."/>
            <person name="Beal K."/>
            <person name="Bradley B.J."/>
            <person name="Chen Y."/>
            <person name="Clee C.M."/>
            <person name="Fitzgerald S."/>
            <person name="Graves T.A."/>
            <person name="Gu Y."/>
            <person name="Heath P."/>
            <person name="Heger A."/>
            <person name="Karakoc E."/>
            <person name="Kolb-Kokocinski A."/>
            <person name="Laird G.K."/>
            <person name="Lunter G."/>
            <person name="Meader S."/>
            <person name="Mort M."/>
            <person name="Mullikin J.C."/>
            <person name="Munch K."/>
            <person name="O'Connor T.D."/>
            <person name="Phillips A.D."/>
            <person name="Prado-Martinez J."/>
            <person name="Rogers A.S."/>
            <person name="Sajjadian S."/>
            <person name="Schmidt D."/>
            <person name="Shaw K."/>
            <person name="Simpson J.T."/>
            <person name="Stenson P.D."/>
            <person name="Turner D.J."/>
            <person name="Vigilant L."/>
            <person name="Vilella A.J."/>
            <person name="Whitener W."/>
            <person name="Zhu B."/>
            <person name="Cooper D.N."/>
            <person name="de Jong P."/>
            <person name="Dermitzakis E.T."/>
            <person name="Eichler E.E."/>
            <person name="Flicek P."/>
            <person name="Goldman N."/>
            <person name="Mundy N.I."/>
            <person name="Ning Z."/>
            <person name="Odom D.T."/>
            <person name="Ponting C.P."/>
            <person name="Quail M.A."/>
            <person name="Ryder O.A."/>
            <person name="Searle S.M."/>
            <person name="Warren W.C."/>
            <person name="Wilson R.K."/>
            <person name="Schierup M.H."/>
            <person name="Rogers J."/>
            <person name="Tyler-Smith C."/>
            <person name="Durbin R."/>
        </authorList>
    </citation>
    <scope>NUCLEOTIDE SEQUENCE [LARGE SCALE GENOMIC DNA]</scope>
</reference>
<evidence type="ECO:0000259" key="4">
    <source>
        <dbReference type="PROSITE" id="PS51034"/>
    </source>
</evidence>
<dbReference type="Bgee" id="ENSGGOG00000005450">
    <property type="expression patterns" value="Expressed in testis and 6 other cell types or tissues"/>
</dbReference>
<dbReference type="GeneTree" id="ENSGT01030000234567"/>
<gene>
    <name evidence="5" type="primary">LOC101143607</name>
</gene>
<evidence type="ECO:0000256" key="2">
    <source>
        <dbReference type="ARBA" id="ARBA00047057"/>
    </source>
</evidence>
<dbReference type="Pfam" id="PF23344">
    <property type="entry name" value="ZP-N"/>
    <property type="match status" value="1"/>
</dbReference>
<keyword evidence="3" id="KW-0812">Transmembrane</keyword>
<feature type="domain" description="ZP" evidence="4">
    <location>
        <begin position="45"/>
        <end position="290"/>
    </location>
</feature>
<dbReference type="PRINTS" id="PR00023">
    <property type="entry name" value="ZPELLUCIDA"/>
</dbReference>
<reference evidence="5" key="4">
    <citation type="submission" date="2025-09" db="UniProtKB">
        <authorList>
            <consortium name="Ensembl"/>
        </authorList>
    </citation>
    <scope>IDENTIFICATION</scope>
</reference>
<dbReference type="EMBL" id="CABD030052900">
    <property type="status" value="NOT_ANNOTATED_CDS"/>
    <property type="molecule type" value="Genomic_DNA"/>
</dbReference>
<dbReference type="Gene3D" id="2.60.40.3210">
    <property type="entry name" value="Zona pellucida, ZP-N domain"/>
    <property type="match status" value="1"/>
</dbReference>
<comment type="subcellular location">
    <subcellularLocation>
        <location evidence="3">Zona pellucida</location>
    </subcellularLocation>
    <subcellularLocation>
        <location evidence="3">Cell membrane</location>
        <topology evidence="3">Single-pass type I membrane protein</topology>
    </subcellularLocation>
</comment>
<comment type="subunit">
    <text evidence="2">Polymers of ZP2 and ZP3 organized into long filaments cross-linked by ZP1 homodimers. Interacts with ZP1 and ZP2.</text>
</comment>
<comment type="similarity">
    <text evidence="3">Belongs to the ZP domain family. ZPC subfamily.</text>
</comment>
<evidence type="ECO:0000313" key="5">
    <source>
        <dbReference type="Ensembl" id="ENSGGOP00000005337.3"/>
    </source>
</evidence>
<reference evidence="5" key="3">
    <citation type="submission" date="2025-08" db="UniProtKB">
        <authorList>
            <consortium name="Ensembl"/>
        </authorList>
    </citation>
    <scope>IDENTIFICATION</scope>
</reference>